<keyword evidence="4" id="KW-1185">Reference proteome</keyword>
<evidence type="ECO:0000256" key="1">
    <source>
        <dbReference type="SAM" id="MobiDB-lite"/>
    </source>
</evidence>
<feature type="compositionally biased region" description="Polar residues" evidence="1">
    <location>
        <begin position="879"/>
        <end position="888"/>
    </location>
</feature>
<evidence type="ECO:0000313" key="4">
    <source>
        <dbReference type="Proteomes" id="UP000279236"/>
    </source>
</evidence>
<reference evidence="3 4" key="1">
    <citation type="submission" date="2018-11" db="EMBL/GenBank/DDBJ databases">
        <title>Genome sequence of Apiotrichum porosum DSM 27194.</title>
        <authorList>
            <person name="Aliyu H."/>
            <person name="Gorte O."/>
            <person name="Ochsenreither K."/>
        </authorList>
    </citation>
    <scope>NUCLEOTIDE SEQUENCE [LARGE SCALE GENOMIC DNA]</scope>
    <source>
        <strain evidence="3 4">DSM 27194</strain>
    </source>
</reference>
<feature type="region of interest" description="Disordered" evidence="1">
    <location>
        <begin position="317"/>
        <end position="352"/>
    </location>
</feature>
<protein>
    <recommendedName>
        <fullName evidence="2">SAP domain-containing protein</fullName>
    </recommendedName>
</protein>
<feature type="domain" description="SAP" evidence="2">
    <location>
        <begin position="16"/>
        <end position="50"/>
    </location>
</feature>
<feature type="region of interest" description="Disordered" evidence="1">
    <location>
        <begin position="683"/>
        <end position="953"/>
    </location>
</feature>
<feature type="compositionally biased region" description="Polar residues" evidence="1">
    <location>
        <begin position="621"/>
        <end position="634"/>
    </location>
</feature>
<gene>
    <name evidence="3" type="ORF">EHS24_009093</name>
</gene>
<feature type="compositionally biased region" description="Low complexity" evidence="1">
    <location>
        <begin position="862"/>
        <end position="871"/>
    </location>
</feature>
<proteinExistence type="predicted"/>
<feature type="compositionally biased region" description="Basic and acidic residues" evidence="1">
    <location>
        <begin position="921"/>
        <end position="953"/>
    </location>
</feature>
<dbReference type="STRING" id="105984.A0A427XNY4"/>
<dbReference type="OrthoDB" id="5964929at2759"/>
<evidence type="ECO:0000259" key="2">
    <source>
        <dbReference type="PROSITE" id="PS50800"/>
    </source>
</evidence>
<feature type="region of interest" description="Disordered" evidence="1">
    <location>
        <begin position="489"/>
        <end position="569"/>
    </location>
</feature>
<feature type="compositionally biased region" description="Pro residues" evidence="1">
    <location>
        <begin position="803"/>
        <end position="813"/>
    </location>
</feature>
<name>A0A427XNY4_9TREE</name>
<sequence length="953" mass="101340">MAELSEHEILWNTPALTSLRRQQLVSLSKKYGLRANGKNTEMVQRLHEFGLTLTPDAKTAFNFAAATAVDNSSPTKMTATRDDDDVQLASSPVRHSPTVVTNTSSLEPRVERRIGFPSATPVEAPVKPSVRSPRVRESETWELLDTADSSLIEMEIDTGDESAGSTKSWKTATNGKAMDDFNPSAKPYGELRTVGSIKSFASSIKRKASRTLSGSRYKDDGPSVVPGAPPIFLAHENELEEEEQEMLPGSPASAIGVVKRHSTMSLNHRPSTIRLVSPSAALVLEAIKSPSPDFSPAIDDDLPLTGQNSMELIKKRRSVQLQAGRSPRKSVRPSPRKSRVRASMPLSPVGSSSALATSASILNVYPSLPDVDHPMTPIKQVAASPEVPGSYPKNPTSPSFVFGAGNGTTSADFSDAGMKLLQEMQAKMGGAGSFNTELLKGKRAEVTKLVSVNQRVGSGSSSGGWGLSSSANAPKDRFAEIHQREFSKMQSISQLGDKARSTSVGSAKVKTDVPMTPGTKRKASNPEPIVSPGKRKLESNSASLSTTVNGLPAKAPEADGEARGAKRTKVSLVHKASTGLKYFNSLRGGSSTTARKDTTPNRMRSNLRGKESRPRFGFLSSKASVQSIDSTTSDDFVKISGPDETSTKGKAPQIPSVVATEPTPGTLRRATVVQANMQKSLSKRAPIPQFGPPVTKVPLKDADDDTVTRPALRKTSTPSTASLSRSHRSVELNRTASGDDLKGSFKSKGFPSTVREGAATARDTPPRSLSSRPSTLFAPTASSMARMQATVKPPGASATASPMPRPLPRPPKPSGIQITGPQIATTTPFGAANSRANHLFESNFHLPPKAGDKPSGLPKMTSSPSAASLLSPRKRPAAVTSSRPTISSPMRLGTLKSPARASLSAQRARDRASGVAGVKARNHDDAGVAQRRADIKAKHDRVREERELRSMLG</sequence>
<feature type="region of interest" description="Disordered" evidence="1">
    <location>
        <begin position="73"/>
        <end position="106"/>
    </location>
</feature>
<dbReference type="InterPro" id="IPR003034">
    <property type="entry name" value="SAP_dom"/>
</dbReference>
<dbReference type="GeneID" id="39593636"/>
<dbReference type="RefSeq" id="XP_028475460.1">
    <property type="nucleotide sequence ID" value="XM_028624388.1"/>
</dbReference>
<feature type="compositionally biased region" description="Polar residues" evidence="1">
    <location>
        <begin position="539"/>
        <end position="549"/>
    </location>
</feature>
<dbReference type="AlphaFoldDB" id="A0A427XNY4"/>
<dbReference type="EMBL" id="RSCE01000008">
    <property type="protein sequence ID" value="RSH80513.1"/>
    <property type="molecule type" value="Genomic_DNA"/>
</dbReference>
<organism evidence="3 4">
    <name type="scientific">Apiotrichum porosum</name>
    <dbReference type="NCBI Taxonomy" id="105984"/>
    <lineage>
        <taxon>Eukaryota</taxon>
        <taxon>Fungi</taxon>
        <taxon>Dikarya</taxon>
        <taxon>Basidiomycota</taxon>
        <taxon>Agaricomycotina</taxon>
        <taxon>Tremellomycetes</taxon>
        <taxon>Trichosporonales</taxon>
        <taxon>Trichosporonaceae</taxon>
        <taxon>Apiotrichum</taxon>
    </lineage>
</organism>
<feature type="region of interest" description="Disordered" evidence="1">
    <location>
        <begin position="587"/>
        <end position="665"/>
    </location>
</feature>
<feature type="compositionally biased region" description="Polar residues" evidence="1">
    <location>
        <begin position="816"/>
        <end position="828"/>
    </location>
</feature>
<feature type="compositionally biased region" description="Basic residues" evidence="1">
    <location>
        <begin position="326"/>
        <end position="340"/>
    </location>
</feature>
<evidence type="ECO:0000313" key="3">
    <source>
        <dbReference type="EMBL" id="RSH80513.1"/>
    </source>
</evidence>
<dbReference type="PROSITE" id="PS50800">
    <property type="entry name" value="SAP"/>
    <property type="match status" value="1"/>
</dbReference>
<feature type="compositionally biased region" description="Polar residues" evidence="1">
    <location>
        <begin position="714"/>
        <end position="724"/>
    </location>
</feature>
<comment type="caution">
    <text evidence="3">The sequence shown here is derived from an EMBL/GenBank/DDBJ whole genome shotgun (WGS) entry which is preliminary data.</text>
</comment>
<feature type="compositionally biased region" description="Low complexity" evidence="1">
    <location>
        <begin position="766"/>
        <end position="776"/>
    </location>
</feature>
<dbReference type="Proteomes" id="UP000279236">
    <property type="component" value="Unassembled WGS sequence"/>
</dbReference>
<accession>A0A427XNY4</accession>